<dbReference type="Gene3D" id="1.10.443.10">
    <property type="entry name" value="Intergrase catalytic core"/>
    <property type="match status" value="1"/>
</dbReference>
<dbReference type="InterPro" id="IPR004107">
    <property type="entry name" value="Integrase_SAM-like_N"/>
</dbReference>
<keyword evidence="2" id="KW-0963">Cytoplasm</keyword>
<dbReference type="PANTHER" id="PTHR30349">
    <property type="entry name" value="PHAGE INTEGRASE-RELATED"/>
    <property type="match status" value="1"/>
</dbReference>
<dbReference type="PANTHER" id="PTHR30349:SF77">
    <property type="entry name" value="TYROSINE RECOMBINASE XERC"/>
    <property type="match status" value="1"/>
</dbReference>
<sequence>MNSFYYIRYSLVLEAMIYLDRFIDYLNYERNYSSKTVKAYRNDIEQFFQDMCFNSEECSLKELNVYNVRSWMVSLMDQGYSTASVKRKLSSLRVFSRYLLKIGEIKSDKLKLVEGPKSGKNLPEFIQAKDMDKLLEGEFFEKNFEGFRDKLMIDMFYSTGIRLAELVGLNDSDVDLVSRQIKVLGKGNKERVIPFGSSLADSICEYLKERNTSIENRSGAFFIRSNGLRVYRNLVYKSVQSSLSTISTLVKCSPHVLRHSFATNMLNNGADLQVIKEILGHTSLSATEVYTHTTFKELKKVYNQAHPRA</sequence>
<dbReference type="GO" id="GO:0005737">
    <property type="term" value="C:cytoplasm"/>
    <property type="evidence" value="ECO:0007669"/>
    <property type="project" value="UniProtKB-SubCell"/>
</dbReference>
<keyword evidence="7" id="KW-0233">DNA recombination</keyword>
<dbReference type="SUPFAM" id="SSF56349">
    <property type="entry name" value="DNA breaking-rejoining enzymes"/>
    <property type="match status" value="1"/>
</dbReference>
<protein>
    <submittedName>
        <fullName evidence="12">Tyrosine recombinase xerC</fullName>
    </submittedName>
</protein>
<evidence type="ECO:0000256" key="8">
    <source>
        <dbReference type="ARBA" id="ARBA00023306"/>
    </source>
</evidence>
<feature type="domain" description="Core-binding (CB)" evidence="11">
    <location>
        <begin position="13"/>
        <end position="100"/>
    </location>
</feature>
<name>F3ZRK2_9BACE</name>
<dbReference type="GO" id="GO:0015074">
    <property type="term" value="P:DNA integration"/>
    <property type="evidence" value="ECO:0007669"/>
    <property type="project" value="UniProtKB-KW"/>
</dbReference>
<dbReference type="InterPro" id="IPR002104">
    <property type="entry name" value="Integrase_catalytic"/>
</dbReference>
<evidence type="ECO:0000256" key="1">
    <source>
        <dbReference type="ARBA" id="ARBA00004496"/>
    </source>
</evidence>
<dbReference type="InterPro" id="IPR010998">
    <property type="entry name" value="Integrase_recombinase_N"/>
</dbReference>
<dbReference type="InterPro" id="IPR050090">
    <property type="entry name" value="Tyrosine_recombinase_XerCD"/>
</dbReference>
<evidence type="ECO:0000313" key="12">
    <source>
        <dbReference type="EMBL" id="EGJ70727.1"/>
    </source>
</evidence>
<dbReference type="EMBL" id="CM001167">
    <property type="protein sequence ID" value="EGJ70727.1"/>
    <property type="molecule type" value="Genomic_DNA"/>
</dbReference>
<dbReference type="Gene3D" id="1.10.150.130">
    <property type="match status" value="1"/>
</dbReference>
<comment type="subcellular location">
    <subcellularLocation>
        <location evidence="1">Cytoplasm</location>
    </subcellularLocation>
</comment>
<evidence type="ECO:0000256" key="9">
    <source>
        <dbReference type="PROSITE-ProRule" id="PRU01248"/>
    </source>
</evidence>
<accession>F3ZRK2</accession>
<evidence type="ECO:0000259" key="10">
    <source>
        <dbReference type="PROSITE" id="PS51898"/>
    </source>
</evidence>
<reference evidence="12 13" key="1">
    <citation type="journal article" date="2011" name="Stand. Genomic Sci.">
        <title>Non-contiguous finished genome sequence of Bacteroides coprosuis type strain (PC139).</title>
        <authorList>
            <person name="Land M."/>
            <person name="Held B."/>
            <person name="Gronow S."/>
            <person name="Abt B."/>
            <person name="Lucas S."/>
            <person name="Del Rio T.G."/>
            <person name="Nolan M."/>
            <person name="Tice H."/>
            <person name="Cheng J.F."/>
            <person name="Pitluck S."/>
            <person name="Liolios K."/>
            <person name="Pagani I."/>
            <person name="Ivanova N."/>
            <person name="Mavromatis K."/>
            <person name="Mikhailova N."/>
            <person name="Pati A."/>
            <person name="Tapia R."/>
            <person name="Han C."/>
            <person name="Goodwin L."/>
            <person name="Chen A."/>
            <person name="Palaniappan K."/>
            <person name="Hauser L."/>
            <person name="Brambilla E.M."/>
            <person name="Rohde M."/>
            <person name="Goker M."/>
            <person name="Detter J.C."/>
            <person name="Woyke T."/>
            <person name="Bristow J."/>
            <person name="Eisen J.A."/>
            <person name="Markowitz V."/>
            <person name="Hugenholtz P."/>
            <person name="Kyrpides N.C."/>
            <person name="Klenk H.P."/>
            <person name="Lapidus A."/>
        </authorList>
    </citation>
    <scope>NUCLEOTIDE SEQUENCE [LARGE SCALE GENOMIC DNA]</scope>
    <source>
        <strain evidence="12 13">DSM 18011</strain>
    </source>
</reference>
<keyword evidence="5" id="KW-0229">DNA integration</keyword>
<dbReference type="HOGENOM" id="CLU_027562_9_0_10"/>
<dbReference type="GO" id="GO:0003677">
    <property type="term" value="F:DNA binding"/>
    <property type="evidence" value="ECO:0007669"/>
    <property type="project" value="UniProtKB-UniRule"/>
</dbReference>
<keyword evidence="4" id="KW-0159">Chromosome partition</keyword>
<gene>
    <name evidence="12" type="ORF">Bcop_0509</name>
</gene>
<dbReference type="GO" id="GO:0007059">
    <property type="term" value="P:chromosome segregation"/>
    <property type="evidence" value="ECO:0007669"/>
    <property type="project" value="UniProtKB-KW"/>
</dbReference>
<evidence type="ECO:0000256" key="5">
    <source>
        <dbReference type="ARBA" id="ARBA00022908"/>
    </source>
</evidence>
<dbReference type="InterPro" id="IPR013762">
    <property type="entry name" value="Integrase-like_cat_sf"/>
</dbReference>
<evidence type="ECO:0000259" key="11">
    <source>
        <dbReference type="PROSITE" id="PS51900"/>
    </source>
</evidence>
<dbReference type="GO" id="GO:0051301">
    <property type="term" value="P:cell division"/>
    <property type="evidence" value="ECO:0007669"/>
    <property type="project" value="UniProtKB-KW"/>
</dbReference>
<feature type="domain" description="Tyr recombinase" evidence="10">
    <location>
        <begin position="121"/>
        <end position="303"/>
    </location>
</feature>
<dbReference type="PROSITE" id="PS51900">
    <property type="entry name" value="CB"/>
    <property type="match status" value="1"/>
</dbReference>
<organism evidence="12 13">
    <name type="scientific">Bacteroides coprosuis DSM 18011</name>
    <dbReference type="NCBI Taxonomy" id="679937"/>
    <lineage>
        <taxon>Bacteria</taxon>
        <taxon>Pseudomonadati</taxon>
        <taxon>Bacteroidota</taxon>
        <taxon>Bacteroidia</taxon>
        <taxon>Bacteroidales</taxon>
        <taxon>Bacteroidaceae</taxon>
        <taxon>Bacteroides</taxon>
    </lineage>
</organism>
<evidence type="ECO:0000313" key="13">
    <source>
        <dbReference type="Proteomes" id="UP000018439"/>
    </source>
</evidence>
<dbReference type="InterPro" id="IPR011010">
    <property type="entry name" value="DNA_brk_join_enz"/>
</dbReference>
<dbReference type="PROSITE" id="PS51898">
    <property type="entry name" value="TYR_RECOMBINASE"/>
    <property type="match status" value="1"/>
</dbReference>
<dbReference type="Pfam" id="PF02899">
    <property type="entry name" value="Phage_int_SAM_1"/>
    <property type="match status" value="1"/>
</dbReference>
<dbReference type="Pfam" id="PF00589">
    <property type="entry name" value="Phage_integrase"/>
    <property type="match status" value="1"/>
</dbReference>
<dbReference type="STRING" id="679937.Bcop_0509"/>
<proteinExistence type="predicted"/>
<keyword evidence="3" id="KW-0132">Cell division</keyword>
<keyword evidence="13" id="KW-1185">Reference proteome</keyword>
<evidence type="ECO:0000256" key="3">
    <source>
        <dbReference type="ARBA" id="ARBA00022618"/>
    </source>
</evidence>
<dbReference type="GO" id="GO:0006310">
    <property type="term" value="P:DNA recombination"/>
    <property type="evidence" value="ECO:0007669"/>
    <property type="project" value="UniProtKB-KW"/>
</dbReference>
<keyword evidence="8" id="KW-0131">Cell cycle</keyword>
<dbReference type="InterPro" id="IPR044068">
    <property type="entry name" value="CB"/>
</dbReference>
<keyword evidence="6 9" id="KW-0238">DNA-binding</keyword>
<evidence type="ECO:0000256" key="7">
    <source>
        <dbReference type="ARBA" id="ARBA00023172"/>
    </source>
</evidence>
<evidence type="ECO:0000256" key="6">
    <source>
        <dbReference type="ARBA" id="ARBA00023125"/>
    </source>
</evidence>
<dbReference type="Proteomes" id="UP000018439">
    <property type="component" value="Chromosome"/>
</dbReference>
<evidence type="ECO:0000256" key="4">
    <source>
        <dbReference type="ARBA" id="ARBA00022829"/>
    </source>
</evidence>
<dbReference type="eggNOG" id="COG4974">
    <property type="taxonomic scope" value="Bacteria"/>
</dbReference>
<dbReference type="AlphaFoldDB" id="F3ZRK2"/>
<evidence type="ECO:0000256" key="2">
    <source>
        <dbReference type="ARBA" id="ARBA00022490"/>
    </source>
</evidence>